<comment type="cofactor">
    <cofactor evidence="1">
        <name>a divalent metal cation</name>
        <dbReference type="ChEBI" id="CHEBI:60240"/>
    </cofactor>
</comment>
<organism evidence="4 5">
    <name type="scientific">Lentinus brumalis</name>
    <dbReference type="NCBI Taxonomy" id="2498619"/>
    <lineage>
        <taxon>Eukaryota</taxon>
        <taxon>Fungi</taxon>
        <taxon>Dikarya</taxon>
        <taxon>Basidiomycota</taxon>
        <taxon>Agaricomycotina</taxon>
        <taxon>Agaricomycetes</taxon>
        <taxon>Polyporales</taxon>
        <taxon>Polyporaceae</taxon>
        <taxon>Lentinus</taxon>
    </lineage>
</organism>
<accession>A0A371DDN5</accession>
<dbReference type="STRING" id="139420.A0A371DDN5"/>
<name>A0A371DDN5_9APHY</name>
<reference evidence="4 5" key="1">
    <citation type="journal article" date="2018" name="Biotechnol. Biofuels">
        <title>Integrative visual omics of the white-rot fungus Polyporus brumalis exposes the biotechnological potential of its oxidative enzymes for delignifying raw plant biomass.</title>
        <authorList>
            <person name="Miyauchi S."/>
            <person name="Rancon A."/>
            <person name="Drula E."/>
            <person name="Hage H."/>
            <person name="Chaduli D."/>
            <person name="Favel A."/>
            <person name="Grisel S."/>
            <person name="Henrissat B."/>
            <person name="Herpoel-Gimbert I."/>
            <person name="Ruiz-Duenas F.J."/>
            <person name="Chevret D."/>
            <person name="Hainaut M."/>
            <person name="Lin J."/>
            <person name="Wang M."/>
            <person name="Pangilinan J."/>
            <person name="Lipzen A."/>
            <person name="Lesage-Meessen L."/>
            <person name="Navarro D."/>
            <person name="Riley R."/>
            <person name="Grigoriev I.V."/>
            <person name="Zhou S."/>
            <person name="Raouche S."/>
            <person name="Rosso M.N."/>
        </authorList>
    </citation>
    <scope>NUCLEOTIDE SEQUENCE [LARGE SCALE GENOMIC DNA]</scope>
    <source>
        <strain evidence="4 5">BRFM 1820</strain>
    </source>
</reference>
<evidence type="ECO:0000256" key="2">
    <source>
        <dbReference type="ARBA" id="ARBA00022723"/>
    </source>
</evidence>
<protein>
    <recommendedName>
        <fullName evidence="3">DDE Tnp4 domain-containing protein</fullName>
    </recommendedName>
</protein>
<sequence length="202" mass="23597">MDRDAFWHLNDLIQDDPVFVSTGKRPQRPSWYQLAVFLCRMGNKTGITAASFASVSEGTVWLYTDRVCQAFRNIRDEHVYWPGHVERDEFSNAMADWGFPGCLGSADGTYIRLERRPSVNGYAYWCRKKMYAIIIQATVDHRGRITSYDYGWPGSVQDSRVFSSSHLWCHRRRYFRAHEYILVDKGEFLFLARRDVSSLKDT</sequence>
<dbReference type="GO" id="GO:0046872">
    <property type="term" value="F:metal ion binding"/>
    <property type="evidence" value="ECO:0007669"/>
    <property type="project" value="UniProtKB-KW"/>
</dbReference>
<dbReference type="OrthoDB" id="3246760at2759"/>
<dbReference type="Pfam" id="PF13359">
    <property type="entry name" value="DDE_Tnp_4"/>
    <property type="match status" value="1"/>
</dbReference>
<gene>
    <name evidence="4" type="ORF">OH76DRAFT_1348580</name>
</gene>
<evidence type="ECO:0000259" key="3">
    <source>
        <dbReference type="Pfam" id="PF13359"/>
    </source>
</evidence>
<dbReference type="InterPro" id="IPR027806">
    <property type="entry name" value="HARBI1_dom"/>
</dbReference>
<evidence type="ECO:0000256" key="1">
    <source>
        <dbReference type="ARBA" id="ARBA00001968"/>
    </source>
</evidence>
<evidence type="ECO:0000313" key="4">
    <source>
        <dbReference type="EMBL" id="RDX50633.1"/>
    </source>
</evidence>
<keyword evidence="2" id="KW-0479">Metal-binding</keyword>
<feature type="domain" description="DDE Tnp4" evidence="3">
    <location>
        <begin position="107"/>
        <end position="186"/>
    </location>
</feature>
<dbReference type="AlphaFoldDB" id="A0A371DDN5"/>
<keyword evidence="5" id="KW-1185">Reference proteome</keyword>
<dbReference type="Proteomes" id="UP000256964">
    <property type="component" value="Unassembled WGS sequence"/>
</dbReference>
<proteinExistence type="predicted"/>
<evidence type="ECO:0000313" key="5">
    <source>
        <dbReference type="Proteomes" id="UP000256964"/>
    </source>
</evidence>
<dbReference type="EMBL" id="KZ857398">
    <property type="protein sequence ID" value="RDX50633.1"/>
    <property type="molecule type" value="Genomic_DNA"/>
</dbReference>